<evidence type="ECO:0000313" key="3">
    <source>
        <dbReference type="Proteomes" id="UP000436803"/>
    </source>
</evidence>
<dbReference type="Proteomes" id="UP000436803">
    <property type="component" value="Unassembled WGS sequence"/>
</dbReference>
<evidence type="ECO:0000259" key="1">
    <source>
        <dbReference type="Pfam" id="PF08937"/>
    </source>
</evidence>
<comment type="caution">
    <text evidence="2">The sequence shown here is derived from an EMBL/GenBank/DDBJ whole genome shotgun (WGS) entry which is preliminary data.</text>
</comment>
<accession>A0A642KJR1</accession>
<sequence length="224" mass="26562">MGHKIFISYKYGDTSVKRLDRTPWYESTKVRHYVDELQDKLEEGDHINKGELDGEDLSNFKDSTVESKLRDKIYDSSVTIVLISPNMKEANKNEEDQWIPWEVSYSLRETTRNDRTSRRNGILAIVLPDVNGKYDYMLEQKTCCQSGCTLWHTNKLFKVLRMNMFNQNEKTSSICSLRDNVYYGYVSYIHMIRWDNFIGNINFWINEIKKIRDNKDAYDIHINV</sequence>
<dbReference type="InterPro" id="IPR015032">
    <property type="entry name" value="ThsB__TIR-like_domain"/>
</dbReference>
<dbReference type="Gene3D" id="3.40.50.10140">
    <property type="entry name" value="Toll/interleukin-1 receptor homology (TIR) domain"/>
    <property type="match status" value="1"/>
</dbReference>
<dbReference type="EMBL" id="VWAW01000021">
    <property type="protein sequence ID" value="KAA5169066.1"/>
    <property type="molecule type" value="Genomic_DNA"/>
</dbReference>
<proteinExistence type="predicted"/>
<dbReference type="RefSeq" id="WP_149921180.1">
    <property type="nucleotide sequence ID" value="NZ_JBCHCR010000055.1"/>
</dbReference>
<organism evidence="2 3">
    <name type="scientific">Bacteroides fragilis</name>
    <dbReference type="NCBI Taxonomy" id="817"/>
    <lineage>
        <taxon>Bacteria</taxon>
        <taxon>Pseudomonadati</taxon>
        <taxon>Bacteroidota</taxon>
        <taxon>Bacteroidia</taxon>
        <taxon>Bacteroidales</taxon>
        <taxon>Bacteroidaceae</taxon>
        <taxon>Bacteroides</taxon>
    </lineage>
</organism>
<protein>
    <recommendedName>
        <fullName evidence="1">Thoeris protein ThsB TIR-like domain-containing protein</fullName>
    </recommendedName>
</protein>
<reference evidence="2 3" key="1">
    <citation type="journal article" date="2019" name="Nat. Med.">
        <title>A library of human gut bacterial isolates paired with longitudinal multiomics data enables mechanistic microbiome research.</title>
        <authorList>
            <person name="Poyet M."/>
            <person name="Groussin M."/>
            <person name="Gibbons S.M."/>
            <person name="Avila-Pacheco J."/>
            <person name="Jiang X."/>
            <person name="Kearney S.M."/>
            <person name="Perrotta A.R."/>
            <person name="Berdy B."/>
            <person name="Zhao S."/>
            <person name="Lieberman T.D."/>
            <person name="Swanson P.K."/>
            <person name="Smith M."/>
            <person name="Roesemann S."/>
            <person name="Alexander J.E."/>
            <person name="Rich S.A."/>
            <person name="Livny J."/>
            <person name="Vlamakis H."/>
            <person name="Clish C."/>
            <person name="Bullock K."/>
            <person name="Deik A."/>
            <person name="Scott J."/>
            <person name="Pierce K.A."/>
            <person name="Xavier R.J."/>
            <person name="Alm E.J."/>
        </authorList>
    </citation>
    <scope>NUCLEOTIDE SEQUENCE [LARGE SCALE GENOMIC DNA]</scope>
    <source>
        <strain evidence="2 3">BIOML-A7</strain>
    </source>
</reference>
<name>A0A642KJR1_BACFG</name>
<gene>
    <name evidence="2" type="ORF">F2Z29_20490</name>
</gene>
<evidence type="ECO:0000313" key="2">
    <source>
        <dbReference type="EMBL" id="KAA5169066.1"/>
    </source>
</evidence>
<dbReference type="InterPro" id="IPR035897">
    <property type="entry name" value="Toll_tir_struct_dom_sf"/>
</dbReference>
<dbReference type="Pfam" id="PF08937">
    <property type="entry name" value="ThsB_TIR"/>
    <property type="match status" value="1"/>
</dbReference>
<dbReference type="AlphaFoldDB" id="A0A642KJR1"/>
<feature type="domain" description="Thoeris protein ThsB TIR-like" evidence="1">
    <location>
        <begin position="6"/>
        <end position="129"/>
    </location>
</feature>